<sequence length="65" mass="7605">MTFDHLNFKVLLLSKKNMVNEFNFITQLWYKSLGENSTLRAINLVQLVHVDICEPIKSFLYGKSN</sequence>
<protein>
    <submittedName>
        <fullName evidence="1">Uncharacterized protein</fullName>
    </submittedName>
</protein>
<name>A0A371ER65_MUCPR</name>
<proteinExistence type="predicted"/>
<dbReference type="AlphaFoldDB" id="A0A371ER65"/>
<evidence type="ECO:0000313" key="1">
    <source>
        <dbReference type="EMBL" id="RDX68548.1"/>
    </source>
</evidence>
<keyword evidence="2" id="KW-1185">Reference proteome</keyword>
<gene>
    <name evidence="1" type="ORF">CR513_52449</name>
</gene>
<dbReference type="Proteomes" id="UP000257109">
    <property type="component" value="Unassembled WGS sequence"/>
</dbReference>
<organism evidence="1 2">
    <name type="scientific">Mucuna pruriens</name>
    <name type="common">Velvet bean</name>
    <name type="synonym">Dolichos pruriens</name>
    <dbReference type="NCBI Taxonomy" id="157652"/>
    <lineage>
        <taxon>Eukaryota</taxon>
        <taxon>Viridiplantae</taxon>
        <taxon>Streptophyta</taxon>
        <taxon>Embryophyta</taxon>
        <taxon>Tracheophyta</taxon>
        <taxon>Spermatophyta</taxon>
        <taxon>Magnoliopsida</taxon>
        <taxon>eudicotyledons</taxon>
        <taxon>Gunneridae</taxon>
        <taxon>Pentapetalae</taxon>
        <taxon>rosids</taxon>
        <taxon>fabids</taxon>
        <taxon>Fabales</taxon>
        <taxon>Fabaceae</taxon>
        <taxon>Papilionoideae</taxon>
        <taxon>50 kb inversion clade</taxon>
        <taxon>NPAAA clade</taxon>
        <taxon>indigoferoid/millettioid clade</taxon>
        <taxon>Phaseoleae</taxon>
        <taxon>Mucuna</taxon>
    </lineage>
</organism>
<reference evidence="1" key="1">
    <citation type="submission" date="2018-05" db="EMBL/GenBank/DDBJ databases">
        <title>Draft genome of Mucuna pruriens seed.</title>
        <authorList>
            <person name="Nnadi N.E."/>
            <person name="Vos R."/>
            <person name="Hasami M.H."/>
            <person name="Devisetty U.K."/>
            <person name="Aguiy J.C."/>
        </authorList>
    </citation>
    <scope>NUCLEOTIDE SEQUENCE [LARGE SCALE GENOMIC DNA]</scope>
    <source>
        <strain evidence="1">JCA_2017</strain>
    </source>
</reference>
<evidence type="ECO:0000313" key="2">
    <source>
        <dbReference type="Proteomes" id="UP000257109"/>
    </source>
</evidence>
<feature type="non-terminal residue" evidence="1">
    <location>
        <position position="1"/>
    </location>
</feature>
<dbReference type="EMBL" id="QJKJ01012479">
    <property type="protein sequence ID" value="RDX68548.1"/>
    <property type="molecule type" value="Genomic_DNA"/>
</dbReference>
<comment type="caution">
    <text evidence="1">The sequence shown here is derived from an EMBL/GenBank/DDBJ whole genome shotgun (WGS) entry which is preliminary data.</text>
</comment>
<accession>A0A371ER65</accession>